<protein>
    <recommendedName>
        <fullName evidence="3">GrdX protein</fullName>
    </recommendedName>
</protein>
<dbReference type="OrthoDB" id="9815289at2"/>
<dbReference type="AlphaFoldDB" id="A0A1T4MTK5"/>
<keyword evidence="2" id="KW-1185">Reference proteome</keyword>
<dbReference type="Proteomes" id="UP000196365">
    <property type="component" value="Unassembled WGS sequence"/>
</dbReference>
<evidence type="ECO:0000313" key="1">
    <source>
        <dbReference type="EMBL" id="SJZ70164.1"/>
    </source>
</evidence>
<proteinExistence type="predicted"/>
<accession>A0A1T4MTK5</accession>
<dbReference type="NCBIfam" id="NF038093">
    <property type="entry name" value="GrdX"/>
    <property type="match status" value="1"/>
</dbReference>
<dbReference type="EMBL" id="FUWV01000008">
    <property type="protein sequence ID" value="SJZ70164.1"/>
    <property type="molecule type" value="Genomic_DNA"/>
</dbReference>
<sequence>MEKMLITNNPLIKKKFINIYLMEFYDIGYLSILEIVRDKIHLGHKLLSHPLLGSIKFNQSPYETVIISKNRMNLDMDSLISIENSIQMVKKFMQNQLVYCWDQKALEDFQKVDFSLIENALSIHLHC</sequence>
<organism evidence="1 2">
    <name type="scientific">Garciella nitratireducens DSM 15102</name>
    <dbReference type="NCBI Taxonomy" id="1121911"/>
    <lineage>
        <taxon>Bacteria</taxon>
        <taxon>Bacillati</taxon>
        <taxon>Bacillota</taxon>
        <taxon>Clostridia</taxon>
        <taxon>Eubacteriales</taxon>
        <taxon>Eubacteriaceae</taxon>
        <taxon>Garciella</taxon>
    </lineage>
</organism>
<evidence type="ECO:0008006" key="3">
    <source>
        <dbReference type="Google" id="ProtNLM"/>
    </source>
</evidence>
<evidence type="ECO:0000313" key="2">
    <source>
        <dbReference type="Proteomes" id="UP000196365"/>
    </source>
</evidence>
<dbReference type="InterPro" id="IPR047735">
    <property type="entry name" value="GrdX-like"/>
</dbReference>
<reference evidence="1 2" key="1">
    <citation type="submission" date="2017-02" db="EMBL/GenBank/DDBJ databases">
        <authorList>
            <person name="Peterson S.W."/>
        </authorList>
    </citation>
    <scope>NUCLEOTIDE SEQUENCE [LARGE SCALE GENOMIC DNA]</scope>
    <source>
        <strain evidence="1 2">DSM 15102</strain>
    </source>
</reference>
<gene>
    <name evidence="1" type="ORF">SAMN02745973_01442</name>
</gene>
<name>A0A1T4MTK5_9FIRM</name>